<dbReference type="PANTHER" id="PTHR21666">
    <property type="entry name" value="PEPTIDASE-RELATED"/>
    <property type="match status" value="1"/>
</dbReference>
<dbReference type="EMBL" id="JAFMYU010000019">
    <property type="protein sequence ID" value="MBO0933344.1"/>
    <property type="molecule type" value="Genomic_DNA"/>
</dbReference>
<feature type="compositionally biased region" description="Polar residues" evidence="1">
    <location>
        <begin position="531"/>
        <end position="545"/>
    </location>
</feature>
<evidence type="ECO:0000259" key="2">
    <source>
        <dbReference type="Pfam" id="PF01551"/>
    </source>
</evidence>
<gene>
    <name evidence="3" type="ORF">J2I48_20205</name>
</gene>
<sequence>MKTTLVLRNEGTRPTVSLALHVSYFVKAKTGVQIDSQRFSVTLKPAHDELISVDFGTAALTDHEVMLRLQQVEGSTVTQKQFILGDVIDKEALVAVQLNEEINPDATPEPPAEPAHPAFVYGRLLDKKGVRKMDDVQIIILVQTEAEGNFVPLTTVRTEAQGYFAMDYPVGTFIAATAQVGLNLTENPIPIKLEPQKRLVANPDGGETEVTELVFPRRVILVANLADATTPTPDAGDCDCGCTAGEFDQKRVLEEFSFYSLVRTSEPAIKGYVLEDEDELTLGDILRQLPYTVFELLEPLKALPFIARESPLKTTATIRNRSRAAAAADDFLKTIETVKIRKGVLADFLKDEKTITKENISKLFTLNEIRTFQTTLVAPLPPPRPLGRVELGPTNTVDWDDEPTIYQAVEVAHGHLLHFKSEWVADGYSLGDLLYSLPLAPGQKKQLVVFDWERRESAANSQSVDVEESLSNSLSRDRDILEIARGTTSENLRGSSRASTGGVSGSAGGVLGGVLFGVSGGYSTSSSRASQDSFRQVSSSDQQRLSDRLMQSANSVRSMRSTVIQTVSQGERFEVSSESVANYNHCHALTIQYYEVLRHFKIRQRFAEARECLFVPLLMSSFDLKKMLRWREPLAAGLLDRRLRAGFDAGDRVAHEWQDSNFPSGTFASEPIITASGQLQFRFSIQRPLDDIVEVDDTERPPVFAGGGGLGPIWHKKKVGRIIEANWAKLRSVVNNPTEFYTDFLANAADKDAVFHQMLGERIARQFVDSLLFTVQNEGGNGIGAITFDPSVSSRYVRNGLLTVSLRIQGPTGLPRDRFHYLRIGIDPTKDVLTEGSFATVQSGSMRYRTRHHSDFLFRYQRLNDDLTANDAATIYTGPTDEELKDPRKEDLVLVNKLIAHLNDNLEYYHERSWLGMSEKRRFMLLDGIFLSGKGEGRSLASLVQNELLAIVGNSLVFPVAPGLNLNPDFGMKESLTEFYMTATADPVSVSVPTKGVFAEAVMGKCNSCEKIDDSRFWRWEESPIPDSPTAISPISTDSRRADPGTLQPSALPQSLVSIQNAPNAPDPTGLAATLGVLGQASLFKDITGLAENQKNAIQTFQTSMEAAKTIAQEAAKLDVQKTMERRLDRSLNAIDNDKSLSPAKKAELKEKALNAYMGSGATTVEPEKPKDPSNAQFKEGMQLIDDLQKGGALTPEQAKTAKENLAKKYAESGASEAKAIIESAAQHGVEATVTKPDGTKVDVKKPGGVGISGRTELHTMNLPHLKDHEGYENKFRFKLTLNDRTFVVELVNDSNDFAEIGPLHAKDESSLTLTGNSLRFGTIVPLNPKSTTQLYEGTVNAGREITDFLPGGMPMAVGIRFNTTKSDLHYTLPFAPGTKVPCVQGRGGAASHTGAQQFAVDLGVPRGTKVLAAMDGLVVDIVRVHPNQDIGTRGTADTGNIIRVRHDDLSYAVYGHLTGSSINVTVGQRVNAGDLLALSGNSGNTNGDHLHFAVERRGSPSSETIDWDFYDANGQTYVPVTNSLYEQAVGLAPGQFSFGNGSPEGTVAGNLGDIYAQLDGTPGSLYYVKATGAAGTKTGWVAKAVFP</sequence>
<evidence type="ECO:0000256" key="1">
    <source>
        <dbReference type="SAM" id="MobiDB-lite"/>
    </source>
</evidence>
<dbReference type="Proteomes" id="UP000664795">
    <property type="component" value="Unassembled WGS sequence"/>
</dbReference>
<accession>A0A939G9W7</accession>
<proteinExistence type="predicted"/>
<name>A0A939G9W7_9BACT</name>
<dbReference type="InterPro" id="IPR050570">
    <property type="entry name" value="Cell_wall_metabolism_enzyme"/>
</dbReference>
<protein>
    <submittedName>
        <fullName evidence="3">M23 family metallopeptidase</fullName>
    </submittedName>
</protein>
<evidence type="ECO:0000313" key="3">
    <source>
        <dbReference type="EMBL" id="MBO0933344.1"/>
    </source>
</evidence>
<dbReference type="CDD" id="cd12797">
    <property type="entry name" value="M23_peptidase"/>
    <property type="match status" value="1"/>
</dbReference>
<dbReference type="InterPro" id="IPR011055">
    <property type="entry name" value="Dup_hybrid_motif"/>
</dbReference>
<feature type="domain" description="M23ase beta-sheet core" evidence="2">
    <location>
        <begin position="1400"/>
        <end position="1501"/>
    </location>
</feature>
<dbReference type="PANTHER" id="PTHR21666:SF270">
    <property type="entry name" value="MUREIN HYDROLASE ACTIVATOR ENVC"/>
    <property type="match status" value="1"/>
</dbReference>
<dbReference type="RefSeq" id="WP_207337311.1">
    <property type="nucleotide sequence ID" value="NZ_JAFMYU010000019.1"/>
</dbReference>
<keyword evidence="4" id="KW-1185">Reference proteome</keyword>
<dbReference type="Gene3D" id="2.70.70.10">
    <property type="entry name" value="Glucose Permease (Domain IIA)"/>
    <property type="match status" value="1"/>
</dbReference>
<reference evidence="3 4" key="1">
    <citation type="submission" date="2021-03" db="EMBL/GenBank/DDBJ databases">
        <title>Fibrella sp. HMF5036 genome sequencing and assembly.</title>
        <authorList>
            <person name="Kang H."/>
            <person name="Kim H."/>
            <person name="Bae S."/>
            <person name="Joh K."/>
        </authorList>
    </citation>
    <scope>NUCLEOTIDE SEQUENCE [LARGE SCALE GENOMIC DNA]</scope>
    <source>
        <strain evidence="3 4">HMF5036</strain>
    </source>
</reference>
<dbReference type="Pfam" id="PF01551">
    <property type="entry name" value="Peptidase_M23"/>
    <property type="match status" value="1"/>
</dbReference>
<dbReference type="InterPro" id="IPR016047">
    <property type="entry name" value="M23ase_b-sheet_dom"/>
</dbReference>
<feature type="region of interest" description="Disordered" evidence="1">
    <location>
        <begin position="1023"/>
        <end position="1048"/>
    </location>
</feature>
<dbReference type="GO" id="GO:0004222">
    <property type="term" value="F:metalloendopeptidase activity"/>
    <property type="evidence" value="ECO:0007669"/>
    <property type="project" value="TreeGrafter"/>
</dbReference>
<dbReference type="SUPFAM" id="SSF51261">
    <property type="entry name" value="Duplicated hybrid motif"/>
    <property type="match status" value="1"/>
</dbReference>
<comment type="caution">
    <text evidence="3">The sequence shown here is derived from an EMBL/GenBank/DDBJ whole genome shotgun (WGS) entry which is preliminary data.</text>
</comment>
<feature type="region of interest" description="Disordered" evidence="1">
    <location>
        <begin position="525"/>
        <end position="545"/>
    </location>
</feature>
<organism evidence="3 4">
    <name type="scientific">Fibrella aquatilis</name>
    <dbReference type="NCBI Taxonomy" id="2817059"/>
    <lineage>
        <taxon>Bacteria</taxon>
        <taxon>Pseudomonadati</taxon>
        <taxon>Bacteroidota</taxon>
        <taxon>Cytophagia</taxon>
        <taxon>Cytophagales</taxon>
        <taxon>Spirosomataceae</taxon>
        <taxon>Fibrella</taxon>
    </lineage>
</organism>
<evidence type="ECO:0000313" key="4">
    <source>
        <dbReference type="Proteomes" id="UP000664795"/>
    </source>
</evidence>